<accession>A0A381TV41</accession>
<evidence type="ECO:0000259" key="3">
    <source>
        <dbReference type="Pfam" id="PF00296"/>
    </source>
</evidence>
<dbReference type="PANTHER" id="PTHR30137:SF8">
    <property type="entry name" value="BLR5498 PROTEIN"/>
    <property type="match status" value="1"/>
</dbReference>
<feature type="domain" description="Luciferase-like" evidence="3">
    <location>
        <begin position="24"/>
        <end position="336"/>
    </location>
</feature>
<evidence type="ECO:0000313" key="4">
    <source>
        <dbReference type="EMBL" id="SVA19925.1"/>
    </source>
</evidence>
<sequence>MIYRPKICVGFARGTAPRLEAAVEFGIFLEFPVREGGTEKEAFDESFVLVNEAEKLGVDSLWLAEYHFSPGRVMASPITILSNIAARTERIRLGTAVMLLPLANPVRVAEEIATLDLVSGGRVEFGIGRGTFPNVHEGFNSPFSESRGRFEESLEIIIKAWTNETFSFEGEFYNLKDLTVTPKPYQEPHPPVRVGVTSAESFMTTGRLGYDILINPSRVFTLAGLKPEIDGYHQAWKDAGHAGRGKVGLRVPVYLSDDPEKAYDEPMESALFSMGRLSDRVASYAKYGGTTGNWGQEAETVKNMSYDDWFRDKVAYGTPEAVTEKLNSLTEELGLDQIMFEVNFGNKIDLDKQVNTLRLMMEQVVPNLNTRRVQI</sequence>
<evidence type="ECO:0000256" key="1">
    <source>
        <dbReference type="ARBA" id="ARBA00023002"/>
    </source>
</evidence>
<keyword evidence="1" id="KW-0560">Oxidoreductase</keyword>
<dbReference type="PANTHER" id="PTHR30137">
    <property type="entry name" value="LUCIFERASE-LIKE MONOOXYGENASE"/>
    <property type="match status" value="1"/>
</dbReference>
<protein>
    <recommendedName>
        <fullName evidence="3">Luciferase-like domain-containing protein</fullName>
    </recommendedName>
</protein>
<proteinExistence type="predicted"/>
<dbReference type="InterPro" id="IPR036661">
    <property type="entry name" value="Luciferase-like_sf"/>
</dbReference>
<evidence type="ECO:0000256" key="2">
    <source>
        <dbReference type="ARBA" id="ARBA00023033"/>
    </source>
</evidence>
<dbReference type="Gene3D" id="3.20.20.30">
    <property type="entry name" value="Luciferase-like domain"/>
    <property type="match status" value="1"/>
</dbReference>
<dbReference type="Pfam" id="PF00296">
    <property type="entry name" value="Bac_luciferase"/>
    <property type="match status" value="1"/>
</dbReference>
<dbReference type="AlphaFoldDB" id="A0A381TV41"/>
<gene>
    <name evidence="4" type="ORF">METZ01_LOCUS72779</name>
</gene>
<dbReference type="EMBL" id="UINC01005224">
    <property type="protein sequence ID" value="SVA19925.1"/>
    <property type="molecule type" value="Genomic_DNA"/>
</dbReference>
<organism evidence="4">
    <name type="scientific">marine metagenome</name>
    <dbReference type="NCBI Taxonomy" id="408172"/>
    <lineage>
        <taxon>unclassified sequences</taxon>
        <taxon>metagenomes</taxon>
        <taxon>ecological metagenomes</taxon>
    </lineage>
</organism>
<dbReference type="GO" id="GO:0004497">
    <property type="term" value="F:monooxygenase activity"/>
    <property type="evidence" value="ECO:0007669"/>
    <property type="project" value="UniProtKB-KW"/>
</dbReference>
<dbReference type="InterPro" id="IPR011251">
    <property type="entry name" value="Luciferase-like_dom"/>
</dbReference>
<reference evidence="4" key="1">
    <citation type="submission" date="2018-05" db="EMBL/GenBank/DDBJ databases">
        <authorList>
            <person name="Lanie J.A."/>
            <person name="Ng W.-L."/>
            <person name="Kazmierczak K.M."/>
            <person name="Andrzejewski T.M."/>
            <person name="Davidsen T.M."/>
            <person name="Wayne K.J."/>
            <person name="Tettelin H."/>
            <person name="Glass J.I."/>
            <person name="Rusch D."/>
            <person name="Podicherti R."/>
            <person name="Tsui H.-C.T."/>
            <person name="Winkler M.E."/>
        </authorList>
    </citation>
    <scope>NUCLEOTIDE SEQUENCE</scope>
</reference>
<dbReference type="GO" id="GO:0005829">
    <property type="term" value="C:cytosol"/>
    <property type="evidence" value="ECO:0007669"/>
    <property type="project" value="TreeGrafter"/>
</dbReference>
<name>A0A381TV41_9ZZZZ</name>
<dbReference type="GO" id="GO:0016705">
    <property type="term" value="F:oxidoreductase activity, acting on paired donors, with incorporation or reduction of molecular oxygen"/>
    <property type="evidence" value="ECO:0007669"/>
    <property type="project" value="InterPro"/>
</dbReference>
<dbReference type="InterPro" id="IPR050766">
    <property type="entry name" value="Bact_Lucif_Oxidored"/>
</dbReference>
<keyword evidence="2" id="KW-0503">Monooxygenase</keyword>
<dbReference type="SUPFAM" id="SSF51679">
    <property type="entry name" value="Bacterial luciferase-like"/>
    <property type="match status" value="1"/>
</dbReference>